<name>A0A8D6U2S2_STRTR</name>
<dbReference type="Proteomes" id="UP000509833">
    <property type="component" value="Chromosome"/>
</dbReference>
<accession>A0A8D6U2S2</accession>
<dbReference type="EMBL" id="LR822017">
    <property type="protein sequence ID" value="CAD0137555.1"/>
    <property type="molecule type" value="Genomic_DNA"/>
</dbReference>
<reference evidence="1 2" key="1">
    <citation type="submission" date="2020-06" db="EMBL/GenBank/DDBJ databases">
        <authorList>
            <person name="Chuat V."/>
        </authorList>
    </citation>
    <scope>NUCLEOTIDE SEQUENCE [LARGE SCALE GENOMIC DNA]</scope>
    <source>
        <strain evidence="1">STH_CIRM_336</strain>
    </source>
</reference>
<proteinExistence type="predicted"/>
<protein>
    <submittedName>
        <fullName evidence="1">Uncharacterized protein</fullName>
    </submittedName>
</protein>
<sequence length="31" mass="3729">MFPSPLEVIRFISHFTQKIIEHTNSFRPLSR</sequence>
<evidence type="ECO:0000313" key="1">
    <source>
        <dbReference type="EMBL" id="CAD0137555.1"/>
    </source>
</evidence>
<gene>
    <name evidence="1" type="ORF">STHERMO_1023</name>
</gene>
<evidence type="ECO:0000313" key="2">
    <source>
        <dbReference type="Proteomes" id="UP000509833"/>
    </source>
</evidence>
<dbReference type="AlphaFoldDB" id="A0A8D6U2S2"/>
<organism evidence="1 2">
    <name type="scientific">Streptococcus thermophilus</name>
    <dbReference type="NCBI Taxonomy" id="1308"/>
    <lineage>
        <taxon>Bacteria</taxon>
        <taxon>Bacillati</taxon>
        <taxon>Bacillota</taxon>
        <taxon>Bacilli</taxon>
        <taxon>Lactobacillales</taxon>
        <taxon>Streptococcaceae</taxon>
        <taxon>Streptococcus</taxon>
    </lineage>
</organism>